<keyword evidence="3" id="KW-1185">Reference proteome</keyword>
<protein>
    <recommendedName>
        <fullName evidence="4">HTH hxlR-type domain-containing protein</fullName>
    </recommendedName>
</protein>
<evidence type="ECO:0000313" key="2">
    <source>
        <dbReference type="EMBL" id="GHB85273.1"/>
    </source>
</evidence>
<evidence type="ECO:0000256" key="1">
    <source>
        <dbReference type="SAM" id="MobiDB-lite"/>
    </source>
</evidence>
<evidence type="ECO:0008006" key="4">
    <source>
        <dbReference type="Google" id="ProtNLM"/>
    </source>
</evidence>
<sequence>MLCNGSYTLTSLGHDGRQALRSVTEWSQRWAAKLADAPPTAAEGASATGSDSGPRAGHLRFPAHNHRTGDHGP</sequence>
<feature type="region of interest" description="Disordered" evidence="1">
    <location>
        <begin position="34"/>
        <end position="73"/>
    </location>
</feature>
<gene>
    <name evidence="2" type="ORF">GCM10010347_65200</name>
</gene>
<feature type="compositionally biased region" description="Basic residues" evidence="1">
    <location>
        <begin position="57"/>
        <end position="66"/>
    </location>
</feature>
<accession>A0ABQ3F5F1</accession>
<organism evidence="2 3">
    <name type="scientific">Streptomyces cirratus</name>
    <dbReference type="NCBI Taxonomy" id="68187"/>
    <lineage>
        <taxon>Bacteria</taxon>
        <taxon>Bacillati</taxon>
        <taxon>Actinomycetota</taxon>
        <taxon>Actinomycetes</taxon>
        <taxon>Kitasatosporales</taxon>
        <taxon>Streptomycetaceae</taxon>
        <taxon>Streptomyces</taxon>
    </lineage>
</organism>
<reference evidence="3" key="1">
    <citation type="journal article" date="2019" name="Int. J. Syst. Evol. Microbiol.">
        <title>The Global Catalogue of Microorganisms (GCM) 10K type strain sequencing project: providing services to taxonomists for standard genome sequencing and annotation.</title>
        <authorList>
            <consortium name="The Broad Institute Genomics Platform"/>
            <consortium name="The Broad Institute Genome Sequencing Center for Infectious Disease"/>
            <person name="Wu L."/>
            <person name="Ma J."/>
        </authorList>
    </citation>
    <scope>NUCLEOTIDE SEQUENCE [LARGE SCALE GENOMIC DNA]</scope>
    <source>
        <strain evidence="3">JCM 4738</strain>
    </source>
</reference>
<dbReference type="Proteomes" id="UP000642673">
    <property type="component" value="Unassembled WGS sequence"/>
</dbReference>
<evidence type="ECO:0000313" key="3">
    <source>
        <dbReference type="Proteomes" id="UP000642673"/>
    </source>
</evidence>
<name>A0ABQ3F5F1_9ACTN</name>
<dbReference type="EMBL" id="BMVP01000028">
    <property type="protein sequence ID" value="GHB85273.1"/>
    <property type="molecule type" value="Genomic_DNA"/>
</dbReference>
<comment type="caution">
    <text evidence="2">The sequence shown here is derived from an EMBL/GenBank/DDBJ whole genome shotgun (WGS) entry which is preliminary data.</text>
</comment>
<proteinExistence type="predicted"/>